<organism evidence="1 2">
    <name type="scientific">Cicer arietinum</name>
    <name type="common">Chickpea</name>
    <name type="synonym">Garbanzo</name>
    <dbReference type="NCBI Taxonomy" id="3827"/>
    <lineage>
        <taxon>Eukaryota</taxon>
        <taxon>Viridiplantae</taxon>
        <taxon>Streptophyta</taxon>
        <taxon>Embryophyta</taxon>
        <taxon>Tracheophyta</taxon>
        <taxon>Spermatophyta</taxon>
        <taxon>Magnoliopsida</taxon>
        <taxon>eudicotyledons</taxon>
        <taxon>Gunneridae</taxon>
        <taxon>Pentapetalae</taxon>
        <taxon>rosids</taxon>
        <taxon>fabids</taxon>
        <taxon>Fabales</taxon>
        <taxon>Fabaceae</taxon>
        <taxon>Papilionoideae</taxon>
        <taxon>50 kb inversion clade</taxon>
        <taxon>NPAAA clade</taxon>
        <taxon>Hologalegina</taxon>
        <taxon>IRL clade</taxon>
        <taxon>Cicereae</taxon>
        <taxon>Cicer</taxon>
    </lineage>
</organism>
<proteinExistence type="predicted"/>
<dbReference type="AlphaFoldDB" id="A0A1S2YEU9"/>
<dbReference type="PANTHER" id="PTHR36757:SF4">
    <property type="entry name" value="DUF4005 DOMAIN-CONTAINING PROTEIN"/>
    <property type="match status" value="1"/>
</dbReference>
<dbReference type="KEGG" id="cam:101513508"/>
<accession>A0A1S2YEU9</accession>
<dbReference type="eggNOG" id="ENOG502RZ5W">
    <property type="taxonomic scope" value="Eukaryota"/>
</dbReference>
<dbReference type="RefSeq" id="XP_004503408.1">
    <property type="nucleotide sequence ID" value="XM_004503351.3"/>
</dbReference>
<evidence type="ECO:0000313" key="1">
    <source>
        <dbReference type="Proteomes" id="UP000087171"/>
    </source>
</evidence>
<name>A0A1S2YEU9_CICAR</name>
<keyword evidence="1" id="KW-1185">Reference proteome</keyword>
<dbReference type="GeneID" id="101513508"/>
<dbReference type="Proteomes" id="UP000087171">
    <property type="component" value="Chromosome Ca6"/>
</dbReference>
<protein>
    <submittedName>
        <fullName evidence="2">Uncharacterized protein LOC101513508</fullName>
    </submittedName>
</protein>
<reference evidence="2" key="2">
    <citation type="submission" date="2025-08" db="UniProtKB">
        <authorList>
            <consortium name="RefSeq"/>
        </authorList>
    </citation>
    <scope>IDENTIFICATION</scope>
    <source>
        <tissue evidence="2">Etiolated seedlings</tissue>
    </source>
</reference>
<evidence type="ECO:0000313" key="2">
    <source>
        <dbReference type="RefSeq" id="XP_004503408.1"/>
    </source>
</evidence>
<dbReference type="PaxDb" id="3827-XP_004503408.1"/>
<gene>
    <name evidence="2" type="primary">LOC101513508</name>
</gene>
<dbReference type="OrthoDB" id="1106808at2759"/>
<reference evidence="1" key="1">
    <citation type="journal article" date="2013" name="Nat. Biotechnol.">
        <title>Draft genome sequence of chickpea (Cicer arietinum) provides a resource for trait improvement.</title>
        <authorList>
            <person name="Varshney R.K."/>
            <person name="Song C."/>
            <person name="Saxena R.K."/>
            <person name="Azam S."/>
            <person name="Yu S."/>
            <person name="Sharpe A.G."/>
            <person name="Cannon S."/>
            <person name="Baek J."/>
            <person name="Rosen B.D."/>
            <person name="Tar'an B."/>
            <person name="Millan T."/>
            <person name="Zhang X."/>
            <person name="Ramsay L.D."/>
            <person name="Iwata A."/>
            <person name="Wang Y."/>
            <person name="Nelson W."/>
            <person name="Farmer A.D."/>
            <person name="Gaur P.M."/>
            <person name="Soderlund C."/>
            <person name="Penmetsa R.V."/>
            <person name="Xu C."/>
            <person name="Bharti A.K."/>
            <person name="He W."/>
            <person name="Winter P."/>
            <person name="Zhao S."/>
            <person name="Hane J.K."/>
            <person name="Carrasquilla-Garcia N."/>
            <person name="Condie J.A."/>
            <person name="Upadhyaya H.D."/>
            <person name="Luo M.C."/>
            <person name="Thudi M."/>
            <person name="Gowda C.L."/>
            <person name="Singh N.P."/>
            <person name="Lichtenzveig J."/>
            <person name="Gali K.K."/>
            <person name="Rubio J."/>
            <person name="Nadarajan N."/>
            <person name="Dolezel J."/>
            <person name="Bansal K.C."/>
            <person name="Xu X."/>
            <person name="Edwards D."/>
            <person name="Zhang G."/>
            <person name="Kahl G."/>
            <person name="Gil J."/>
            <person name="Singh K.B."/>
            <person name="Datta S.K."/>
            <person name="Jackson S.A."/>
            <person name="Wang J."/>
            <person name="Cook D.R."/>
        </authorList>
    </citation>
    <scope>NUCLEOTIDE SEQUENCE [LARGE SCALE GENOMIC DNA]</scope>
    <source>
        <strain evidence="1">cv. CDC Frontier</strain>
    </source>
</reference>
<dbReference type="PANTHER" id="PTHR36757">
    <property type="entry name" value="BNAANNG22500D PROTEIN"/>
    <property type="match status" value="1"/>
</dbReference>
<sequence length="225" mass="25236">MCSEPDSPRFSFSYDLSESQQKVSTMKHDVSCRDTNVEFEFSTSRSIEFETSCADELFSNGVILPMQINQDKKNNTTKSQNTKLPPRPCSTKIKKENIIKEVQEITNTQTNSFWGFKRSKSLNCNDTKKSFTCFSPPLSRSNSTGSSPNLKRMNSNRQQYYSSSCSVLNLYPVQKCCSGKSYVNGFRISPVLNIPNPSCFSKGSVSLFGFGSFLGVGKGKKNNKY</sequence>